<evidence type="ECO:0000256" key="5">
    <source>
        <dbReference type="ARBA" id="ARBA00023274"/>
    </source>
</evidence>
<evidence type="ECO:0000256" key="7">
    <source>
        <dbReference type="ARBA" id="ARBA00035172"/>
    </source>
</evidence>
<dbReference type="CDD" id="cd07026">
    <property type="entry name" value="Ribosomal_L20"/>
    <property type="match status" value="1"/>
</dbReference>
<dbReference type="GO" id="GO:1990904">
    <property type="term" value="C:ribonucleoprotein complex"/>
    <property type="evidence" value="ECO:0007669"/>
    <property type="project" value="UniProtKB-KW"/>
</dbReference>
<evidence type="ECO:0000256" key="3">
    <source>
        <dbReference type="ARBA" id="ARBA00022884"/>
    </source>
</evidence>
<dbReference type="OrthoDB" id="9808966at2"/>
<dbReference type="GO" id="GO:0000027">
    <property type="term" value="P:ribosomal large subunit assembly"/>
    <property type="evidence" value="ECO:0007669"/>
    <property type="project" value="UniProtKB-UniRule"/>
</dbReference>
<evidence type="ECO:0000256" key="9">
    <source>
        <dbReference type="RuleBase" id="RU000560"/>
    </source>
</evidence>
<evidence type="ECO:0000313" key="10">
    <source>
        <dbReference type="EMBL" id="KYH35498.1"/>
    </source>
</evidence>
<dbReference type="GO" id="GO:0005840">
    <property type="term" value="C:ribosome"/>
    <property type="evidence" value="ECO:0007669"/>
    <property type="project" value="UniProtKB-KW"/>
</dbReference>
<protein>
    <recommendedName>
        <fullName evidence="7 8">Large ribosomal subunit protein bL20</fullName>
    </recommendedName>
</protein>
<comment type="function">
    <text evidence="6 8 9">Binds directly to 23S ribosomal RNA and is necessary for the in vitro assembly process of the 50S ribosomal subunit. It is not involved in the protein synthesizing functions of that subunit.</text>
</comment>
<dbReference type="AlphaFoldDB" id="A0A151B6E2"/>
<dbReference type="GO" id="GO:0003735">
    <property type="term" value="F:structural constituent of ribosome"/>
    <property type="evidence" value="ECO:0007669"/>
    <property type="project" value="InterPro"/>
</dbReference>
<dbReference type="HAMAP" id="MF_00382">
    <property type="entry name" value="Ribosomal_bL20"/>
    <property type="match status" value="1"/>
</dbReference>
<dbReference type="PATRIC" id="fig|1121338.3.peg.442"/>
<dbReference type="GO" id="GO:0019843">
    <property type="term" value="F:rRNA binding"/>
    <property type="evidence" value="ECO:0007669"/>
    <property type="project" value="UniProtKB-UniRule"/>
</dbReference>
<dbReference type="Gene3D" id="6.10.160.10">
    <property type="match status" value="1"/>
</dbReference>
<dbReference type="PROSITE" id="PS00937">
    <property type="entry name" value="RIBOSOMAL_L20"/>
    <property type="match status" value="1"/>
</dbReference>
<organism evidence="10 11">
    <name type="scientific">Clostridium tepidiprofundi DSM 19306</name>
    <dbReference type="NCBI Taxonomy" id="1121338"/>
    <lineage>
        <taxon>Bacteria</taxon>
        <taxon>Bacillati</taxon>
        <taxon>Bacillota</taxon>
        <taxon>Clostridia</taxon>
        <taxon>Eubacteriales</taxon>
        <taxon>Clostridiaceae</taxon>
        <taxon>Clostridium</taxon>
    </lineage>
</organism>
<dbReference type="PRINTS" id="PR00062">
    <property type="entry name" value="RIBOSOMALL20"/>
</dbReference>
<dbReference type="NCBIfam" id="TIGR01032">
    <property type="entry name" value="rplT_bact"/>
    <property type="match status" value="1"/>
</dbReference>
<keyword evidence="3 8" id="KW-0694">RNA-binding</keyword>
<keyword evidence="4 8" id="KW-0689">Ribosomal protein</keyword>
<dbReference type="EMBL" id="LTBA01000002">
    <property type="protein sequence ID" value="KYH35498.1"/>
    <property type="molecule type" value="Genomic_DNA"/>
</dbReference>
<evidence type="ECO:0000256" key="8">
    <source>
        <dbReference type="HAMAP-Rule" id="MF_00382"/>
    </source>
</evidence>
<dbReference type="PANTHER" id="PTHR10986">
    <property type="entry name" value="39S RIBOSOMAL PROTEIN L20"/>
    <property type="match status" value="1"/>
</dbReference>
<keyword evidence="2 8" id="KW-0699">rRNA-binding</keyword>
<proteinExistence type="inferred from homology"/>
<dbReference type="GO" id="GO:0006412">
    <property type="term" value="P:translation"/>
    <property type="evidence" value="ECO:0007669"/>
    <property type="project" value="InterPro"/>
</dbReference>
<evidence type="ECO:0000256" key="1">
    <source>
        <dbReference type="ARBA" id="ARBA00007698"/>
    </source>
</evidence>
<dbReference type="InterPro" id="IPR035566">
    <property type="entry name" value="Ribosomal_protein_bL20_C"/>
</dbReference>
<dbReference type="Gene3D" id="1.10.1900.20">
    <property type="entry name" value="Ribosomal protein L20"/>
    <property type="match status" value="1"/>
</dbReference>
<reference evidence="10 11" key="1">
    <citation type="submission" date="2016-02" db="EMBL/GenBank/DDBJ databases">
        <title>Genome sequence of Clostridium tepidiprofundi DSM 19306.</title>
        <authorList>
            <person name="Poehlein A."/>
            <person name="Daniel R."/>
        </authorList>
    </citation>
    <scope>NUCLEOTIDE SEQUENCE [LARGE SCALE GENOMIC DNA]</scope>
    <source>
        <strain evidence="10 11">DSM 19306</strain>
    </source>
</reference>
<dbReference type="InterPro" id="IPR005813">
    <property type="entry name" value="Ribosomal_bL20"/>
</dbReference>
<comment type="similarity">
    <text evidence="1 8 9">Belongs to the bacterial ribosomal protein bL20 family.</text>
</comment>
<evidence type="ECO:0000313" key="11">
    <source>
        <dbReference type="Proteomes" id="UP000075531"/>
    </source>
</evidence>
<gene>
    <name evidence="8 10" type="primary">rplT</name>
    <name evidence="10" type="ORF">CLTEP_04370</name>
</gene>
<evidence type="ECO:0000256" key="6">
    <source>
        <dbReference type="ARBA" id="ARBA00024775"/>
    </source>
</evidence>
<evidence type="ECO:0000256" key="4">
    <source>
        <dbReference type="ARBA" id="ARBA00022980"/>
    </source>
</evidence>
<comment type="caution">
    <text evidence="10">The sequence shown here is derived from an EMBL/GenBank/DDBJ whole genome shotgun (WGS) entry which is preliminary data.</text>
</comment>
<accession>A0A151B6E2</accession>
<keyword evidence="5 8" id="KW-0687">Ribonucleoprotein</keyword>
<dbReference type="RefSeq" id="WP_066821934.1">
    <property type="nucleotide sequence ID" value="NZ_LTBA01000002.1"/>
</dbReference>
<evidence type="ECO:0000256" key="2">
    <source>
        <dbReference type="ARBA" id="ARBA00022730"/>
    </source>
</evidence>
<dbReference type="FunFam" id="1.10.1900.20:FF:000001">
    <property type="entry name" value="50S ribosomal protein L20"/>
    <property type="match status" value="1"/>
</dbReference>
<keyword evidence="11" id="KW-1185">Reference proteome</keyword>
<dbReference type="STRING" id="1121338.CLTEP_04370"/>
<dbReference type="Proteomes" id="UP000075531">
    <property type="component" value="Unassembled WGS sequence"/>
</dbReference>
<dbReference type="InterPro" id="IPR049946">
    <property type="entry name" value="RIBOSOMAL_L20_CS"/>
</dbReference>
<name>A0A151B6E2_9CLOT</name>
<dbReference type="SUPFAM" id="SSF74731">
    <property type="entry name" value="Ribosomal protein L20"/>
    <property type="match status" value="1"/>
</dbReference>
<sequence length="120" mass="13717">MARVKRAVNARKKHKKVLKLAKGYYGSRSKLFRVANETVIRGMRNAFIGRKLKKRDFRKLWIARINAAARMNGLSYSRFMNGIKLAGIDMNRKMLSEVAIHDPKAFAELVEVAKGQLQAK</sequence>
<dbReference type="Pfam" id="PF00453">
    <property type="entry name" value="Ribosomal_L20"/>
    <property type="match status" value="1"/>
</dbReference>